<name>A0A1G2JC66_9BACT</name>
<dbReference type="STRING" id="1802229.A2401_01560"/>
<dbReference type="AlphaFoldDB" id="A0A1G2JC66"/>
<gene>
    <name evidence="1" type="ORF">A2401_01560</name>
</gene>
<sequence length="64" mass="7144">MGWWIGQVVRMQGKFCEISLLWVEVPEYSGNNTIGSTTSHIKEFDSPPEALEYLKSRGVLATVG</sequence>
<proteinExistence type="predicted"/>
<evidence type="ECO:0000313" key="1">
    <source>
        <dbReference type="EMBL" id="OGZ84715.1"/>
    </source>
</evidence>
<accession>A0A1G2JC66</accession>
<comment type="caution">
    <text evidence="1">The sequence shown here is derived from an EMBL/GenBank/DDBJ whole genome shotgun (WGS) entry which is preliminary data.</text>
</comment>
<dbReference type="Proteomes" id="UP000177751">
    <property type="component" value="Unassembled WGS sequence"/>
</dbReference>
<evidence type="ECO:0000313" key="2">
    <source>
        <dbReference type="Proteomes" id="UP000177751"/>
    </source>
</evidence>
<reference evidence="1 2" key="1">
    <citation type="journal article" date="2016" name="Nat. Commun.">
        <title>Thousands of microbial genomes shed light on interconnected biogeochemical processes in an aquifer system.</title>
        <authorList>
            <person name="Anantharaman K."/>
            <person name="Brown C.T."/>
            <person name="Hug L.A."/>
            <person name="Sharon I."/>
            <person name="Castelle C.J."/>
            <person name="Probst A.J."/>
            <person name="Thomas B.C."/>
            <person name="Singh A."/>
            <person name="Wilkins M.J."/>
            <person name="Karaoz U."/>
            <person name="Brodie E.L."/>
            <person name="Williams K.H."/>
            <person name="Hubbard S.S."/>
            <person name="Banfield J.F."/>
        </authorList>
    </citation>
    <scope>NUCLEOTIDE SEQUENCE [LARGE SCALE GENOMIC DNA]</scope>
</reference>
<protein>
    <submittedName>
        <fullName evidence="1">Uncharacterized protein</fullName>
    </submittedName>
</protein>
<organism evidence="1 2">
    <name type="scientific">Candidatus Staskawiczbacteria bacterium RIFOXYC1_FULL_38_18</name>
    <dbReference type="NCBI Taxonomy" id="1802229"/>
    <lineage>
        <taxon>Bacteria</taxon>
        <taxon>Candidatus Staskawicziibacteriota</taxon>
    </lineage>
</organism>
<dbReference type="EMBL" id="MHPP01000014">
    <property type="protein sequence ID" value="OGZ84715.1"/>
    <property type="molecule type" value="Genomic_DNA"/>
</dbReference>